<keyword evidence="2" id="KW-1185">Reference proteome</keyword>
<dbReference type="EMBL" id="JAVYJV010000018">
    <property type="protein sequence ID" value="KAK4348260.1"/>
    <property type="molecule type" value="Genomic_DNA"/>
</dbReference>
<dbReference type="Proteomes" id="UP001291623">
    <property type="component" value="Unassembled WGS sequence"/>
</dbReference>
<accession>A0AAE1R9Z5</accession>
<protein>
    <submittedName>
        <fullName evidence="1">Uncharacterized protein</fullName>
    </submittedName>
</protein>
<organism evidence="1 2">
    <name type="scientific">Anisodus tanguticus</name>
    <dbReference type="NCBI Taxonomy" id="243964"/>
    <lineage>
        <taxon>Eukaryota</taxon>
        <taxon>Viridiplantae</taxon>
        <taxon>Streptophyta</taxon>
        <taxon>Embryophyta</taxon>
        <taxon>Tracheophyta</taxon>
        <taxon>Spermatophyta</taxon>
        <taxon>Magnoliopsida</taxon>
        <taxon>eudicotyledons</taxon>
        <taxon>Gunneridae</taxon>
        <taxon>Pentapetalae</taxon>
        <taxon>asterids</taxon>
        <taxon>lamiids</taxon>
        <taxon>Solanales</taxon>
        <taxon>Solanaceae</taxon>
        <taxon>Solanoideae</taxon>
        <taxon>Hyoscyameae</taxon>
        <taxon>Anisodus</taxon>
    </lineage>
</organism>
<evidence type="ECO:0000313" key="2">
    <source>
        <dbReference type="Proteomes" id="UP001291623"/>
    </source>
</evidence>
<dbReference type="AlphaFoldDB" id="A0AAE1R9Z5"/>
<proteinExistence type="predicted"/>
<gene>
    <name evidence="1" type="ORF">RND71_034599</name>
</gene>
<name>A0AAE1R9Z5_9SOLA</name>
<sequence length="117" mass="12910">MGVRGQKNVMMTGQDNVLIDMATSFLIPTPPQSNGYPTALLHSHSNGTPCVYSGALTDYAIWGGVLASQELLVQMMRVAGMWMLRWTCGHTRSDKIRNVDIQDKVEVAPVDDKMREG</sequence>
<comment type="caution">
    <text evidence="1">The sequence shown here is derived from an EMBL/GenBank/DDBJ whole genome shotgun (WGS) entry which is preliminary data.</text>
</comment>
<reference evidence="1" key="1">
    <citation type="submission" date="2023-12" db="EMBL/GenBank/DDBJ databases">
        <title>Genome assembly of Anisodus tanguticus.</title>
        <authorList>
            <person name="Wang Y.-J."/>
        </authorList>
    </citation>
    <scope>NUCLEOTIDE SEQUENCE</scope>
    <source>
        <strain evidence="1">KB-2021</strain>
        <tissue evidence="1">Leaf</tissue>
    </source>
</reference>
<evidence type="ECO:0000313" key="1">
    <source>
        <dbReference type="EMBL" id="KAK4348260.1"/>
    </source>
</evidence>